<proteinExistence type="predicted"/>
<feature type="compositionally biased region" description="Low complexity" evidence="1">
    <location>
        <begin position="441"/>
        <end position="450"/>
    </location>
</feature>
<gene>
    <name evidence="2" type="ORF">BDQ12DRAFT_688024</name>
</gene>
<name>A0A5C3LS43_9AGAR</name>
<keyword evidence="3" id="KW-1185">Reference proteome</keyword>
<evidence type="ECO:0000313" key="2">
    <source>
        <dbReference type="EMBL" id="TFK35602.1"/>
    </source>
</evidence>
<dbReference type="EMBL" id="ML213620">
    <property type="protein sequence ID" value="TFK35602.1"/>
    <property type="molecule type" value="Genomic_DNA"/>
</dbReference>
<dbReference type="AlphaFoldDB" id="A0A5C3LS43"/>
<evidence type="ECO:0000256" key="1">
    <source>
        <dbReference type="SAM" id="MobiDB-lite"/>
    </source>
</evidence>
<feature type="compositionally biased region" description="Basic residues" evidence="1">
    <location>
        <begin position="52"/>
        <end position="63"/>
    </location>
</feature>
<evidence type="ECO:0008006" key="4">
    <source>
        <dbReference type="Google" id="ProtNLM"/>
    </source>
</evidence>
<feature type="compositionally biased region" description="Polar residues" evidence="1">
    <location>
        <begin position="1"/>
        <end position="25"/>
    </location>
</feature>
<feature type="compositionally biased region" description="Acidic residues" evidence="1">
    <location>
        <begin position="386"/>
        <end position="400"/>
    </location>
</feature>
<feature type="region of interest" description="Disordered" evidence="1">
    <location>
        <begin position="1"/>
        <end position="112"/>
    </location>
</feature>
<feature type="region of interest" description="Disordered" evidence="1">
    <location>
        <begin position="381"/>
        <end position="421"/>
    </location>
</feature>
<accession>A0A5C3LS43</accession>
<dbReference type="Proteomes" id="UP000308652">
    <property type="component" value="Unassembled WGS sequence"/>
</dbReference>
<feature type="compositionally biased region" description="Low complexity" evidence="1">
    <location>
        <begin position="504"/>
        <end position="517"/>
    </location>
</feature>
<protein>
    <recommendedName>
        <fullName evidence="4">Post-SET domain-containing protein</fullName>
    </recommendedName>
</protein>
<organism evidence="2 3">
    <name type="scientific">Crucibulum laeve</name>
    <dbReference type="NCBI Taxonomy" id="68775"/>
    <lineage>
        <taxon>Eukaryota</taxon>
        <taxon>Fungi</taxon>
        <taxon>Dikarya</taxon>
        <taxon>Basidiomycota</taxon>
        <taxon>Agaricomycotina</taxon>
        <taxon>Agaricomycetes</taxon>
        <taxon>Agaricomycetidae</taxon>
        <taxon>Agaricales</taxon>
        <taxon>Agaricineae</taxon>
        <taxon>Nidulariaceae</taxon>
        <taxon>Crucibulum</taxon>
    </lineage>
</organism>
<sequence>MDNSLSGVSDQPNNQPFSVEPSLSISVDVGQADQQTNAAPVDGPSVAPQTPAKRRPGRPKGSTKKNLLGGAPEPPKVKRPVGRPRKDGLPAGSTGPTRSRPKRDKTISNGLAGVSYPPLHSFHASISAPLPSAFQIDPNLERDDWAQLSRTNPNAFLSTLLAALAAPNPVSSAGPSVEEAFKSHLVSLAPNPIQTQPIPSLYSILKTFWLPSSPAYFSLTASASTARTPSEHRFLYWDPQPLVFNGISCPSCSSPLNNKGRISSGPIKIYDIEKPFFIIGCEYICTSPQCLSTNSPDGRKFASTDSSILRSLPAKLQDEFPARLLHSDTDAGSGSNIWNWKALGVSLSLWNMVLGAIRLGIKKEVILHLIYSIQVGVPEDDGLKQEEEEADEDELDEDQVMESVQPAAVDTSPPFTDAPDAYTDAWKENTAVADNSNEIIAPTPQAPATAGSSTQTSAPPSQAYPPGYAPYPYGPYAFFPTGTVMVSSSPPQNIASNIAPVPISSPSTSKSNGSGASDPEALDKKRSPRHCCKCGSQECKGKGGRDFCQNPCQDCGKFDCRGRNSRRPDKKCTEGWS</sequence>
<reference evidence="2 3" key="1">
    <citation type="journal article" date="2019" name="Nat. Ecol. Evol.">
        <title>Megaphylogeny resolves global patterns of mushroom evolution.</title>
        <authorList>
            <person name="Varga T."/>
            <person name="Krizsan K."/>
            <person name="Foldi C."/>
            <person name="Dima B."/>
            <person name="Sanchez-Garcia M."/>
            <person name="Sanchez-Ramirez S."/>
            <person name="Szollosi G.J."/>
            <person name="Szarkandi J.G."/>
            <person name="Papp V."/>
            <person name="Albert L."/>
            <person name="Andreopoulos W."/>
            <person name="Angelini C."/>
            <person name="Antonin V."/>
            <person name="Barry K.W."/>
            <person name="Bougher N.L."/>
            <person name="Buchanan P."/>
            <person name="Buyck B."/>
            <person name="Bense V."/>
            <person name="Catcheside P."/>
            <person name="Chovatia M."/>
            <person name="Cooper J."/>
            <person name="Damon W."/>
            <person name="Desjardin D."/>
            <person name="Finy P."/>
            <person name="Geml J."/>
            <person name="Haridas S."/>
            <person name="Hughes K."/>
            <person name="Justo A."/>
            <person name="Karasinski D."/>
            <person name="Kautmanova I."/>
            <person name="Kiss B."/>
            <person name="Kocsube S."/>
            <person name="Kotiranta H."/>
            <person name="LaButti K.M."/>
            <person name="Lechner B.E."/>
            <person name="Liimatainen K."/>
            <person name="Lipzen A."/>
            <person name="Lukacs Z."/>
            <person name="Mihaltcheva S."/>
            <person name="Morgado L.N."/>
            <person name="Niskanen T."/>
            <person name="Noordeloos M.E."/>
            <person name="Ohm R.A."/>
            <person name="Ortiz-Santana B."/>
            <person name="Ovrebo C."/>
            <person name="Racz N."/>
            <person name="Riley R."/>
            <person name="Savchenko A."/>
            <person name="Shiryaev A."/>
            <person name="Soop K."/>
            <person name="Spirin V."/>
            <person name="Szebenyi C."/>
            <person name="Tomsovsky M."/>
            <person name="Tulloss R.E."/>
            <person name="Uehling J."/>
            <person name="Grigoriev I.V."/>
            <person name="Vagvolgyi C."/>
            <person name="Papp T."/>
            <person name="Martin F.M."/>
            <person name="Miettinen O."/>
            <person name="Hibbett D.S."/>
            <person name="Nagy L.G."/>
        </authorList>
    </citation>
    <scope>NUCLEOTIDE SEQUENCE [LARGE SCALE GENOMIC DNA]</scope>
    <source>
        <strain evidence="2 3">CBS 166.37</strain>
    </source>
</reference>
<dbReference type="STRING" id="68775.A0A5C3LS43"/>
<feature type="region of interest" description="Disordered" evidence="1">
    <location>
        <begin position="489"/>
        <end position="529"/>
    </location>
</feature>
<evidence type="ECO:0000313" key="3">
    <source>
        <dbReference type="Proteomes" id="UP000308652"/>
    </source>
</evidence>
<feature type="region of interest" description="Disordered" evidence="1">
    <location>
        <begin position="441"/>
        <end position="463"/>
    </location>
</feature>
<dbReference type="OrthoDB" id="3690045at2759"/>